<keyword evidence="2" id="KW-0805">Transcription regulation</keyword>
<dbReference type="GO" id="GO:0003677">
    <property type="term" value="F:DNA binding"/>
    <property type="evidence" value="ECO:0007669"/>
    <property type="project" value="UniProtKB-KW"/>
</dbReference>
<evidence type="ECO:0000313" key="5">
    <source>
        <dbReference type="EMBL" id="MYM85686.1"/>
    </source>
</evidence>
<dbReference type="InterPro" id="IPR005650">
    <property type="entry name" value="BlaI_family"/>
</dbReference>
<organism evidence="5 6">
    <name type="scientific">Duganella vulcania</name>
    <dbReference type="NCBI Taxonomy" id="2692166"/>
    <lineage>
        <taxon>Bacteria</taxon>
        <taxon>Pseudomonadati</taxon>
        <taxon>Pseudomonadota</taxon>
        <taxon>Betaproteobacteria</taxon>
        <taxon>Burkholderiales</taxon>
        <taxon>Oxalobacteraceae</taxon>
        <taxon>Telluria group</taxon>
        <taxon>Duganella</taxon>
    </lineage>
</organism>
<dbReference type="InterPro" id="IPR036390">
    <property type="entry name" value="WH_DNA-bd_sf"/>
</dbReference>
<evidence type="ECO:0000256" key="3">
    <source>
        <dbReference type="ARBA" id="ARBA00023125"/>
    </source>
</evidence>
<dbReference type="EMBL" id="WWCW01000001">
    <property type="protein sequence ID" value="MYM85686.1"/>
    <property type="molecule type" value="Genomic_DNA"/>
</dbReference>
<dbReference type="InterPro" id="IPR036388">
    <property type="entry name" value="WH-like_DNA-bd_sf"/>
</dbReference>
<evidence type="ECO:0000313" key="6">
    <source>
        <dbReference type="Proteomes" id="UP000470302"/>
    </source>
</evidence>
<keyword evidence="3" id="KW-0238">DNA-binding</keyword>
<dbReference type="SUPFAM" id="SSF46785">
    <property type="entry name" value="Winged helix' DNA-binding domain"/>
    <property type="match status" value="1"/>
</dbReference>
<sequence length="125" mass="13896">MSTAPPKPTPSELEMLRLLWQSGPATARQVHEAAVETRPDMNYATVLRLLQVMHTKGLLTRDESQRAHVYAPAQEQDSLQTNLLKELIQKAFSGSGKALVLAALRGGHVSKKEREEIQALLDQEK</sequence>
<dbReference type="GO" id="GO:0045892">
    <property type="term" value="P:negative regulation of DNA-templated transcription"/>
    <property type="evidence" value="ECO:0007669"/>
    <property type="project" value="InterPro"/>
</dbReference>
<proteinExistence type="inferred from homology"/>
<dbReference type="Proteomes" id="UP000470302">
    <property type="component" value="Unassembled WGS sequence"/>
</dbReference>
<evidence type="ECO:0000256" key="1">
    <source>
        <dbReference type="ARBA" id="ARBA00011046"/>
    </source>
</evidence>
<comment type="similarity">
    <text evidence="1">Belongs to the BlaI transcriptional regulatory family.</text>
</comment>
<name>A0A845FYM0_9BURK</name>
<dbReference type="Gene3D" id="1.10.4040.10">
    <property type="entry name" value="Penicillinase repressor domain"/>
    <property type="match status" value="1"/>
</dbReference>
<evidence type="ECO:0000256" key="2">
    <source>
        <dbReference type="ARBA" id="ARBA00023015"/>
    </source>
</evidence>
<protein>
    <submittedName>
        <fullName evidence="5">BlaI/MecI/CopY family transcriptional regulator</fullName>
    </submittedName>
</protein>
<comment type="caution">
    <text evidence="5">The sequence shown here is derived from an EMBL/GenBank/DDBJ whole genome shotgun (WGS) entry which is preliminary data.</text>
</comment>
<keyword evidence="4" id="KW-0804">Transcription</keyword>
<dbReference type="Gene3D" id="1.10.10.10">
    <property type="entry name" value="Winged helix-like DNA-binding domain superfamily/Winged helix DNA-binding domain"/>
    <property type="match status" value="1"/>
</dbReference>
<dbReference type="AlphaFoldDB" id="A0A845FYM0"/>
<gene>
    <name evidence="5" type="ORF">GTP91_00675</name>
</gene>
<dbReference type="RefSeq" id="WP_161095032.1">
    <property type="nucleotide sequence ID" value="NZ_WWCW01000001.1"/>
</dbReference>
<evidence type="ECO:0000256" key="4">
    <source>
        <dbReference type="ARBA" id="ARBA00023163"/>
    </source>
</evidence>
<reference evidence="5 6" key="1">
    <citation type="submission" date="2020-01" db="EMBL/GenBank/DDBJ databases">
        <title>Novel species isolated from a subtropical stream in China.</title>
        <authorList>
            <person name="Lu H."/>
        </authorList>
    </citation>
    <scope>NUCLEOTIDE SEQUENCE [LARGE SCALE GENOMIC DNA]</scope>
    <source>
        <strain evidence="5 6">FT82W</strain>
    </source>
</reference>
<accession>A0A845FYM0</accession>
<dbReference type="Pfam" id="PF03965">
    <property type="entry name" value="Penicillinase_R"/>
    <property type="match status" value="1"/>
</dbReference>